<dbReference type="RefSeq" id="XP_021877904.1">
    <property type="nucleotide sequence ID" value="XM_022026805.1"/>
</dbReference>
<dbReference type="STRING" id="64571.A0A1Y2GCT4"/>
<dbReference type="PROSITE" id="PS50082">
    <property type="entry name" value="WD_REPEATS_2"/>
    <property type="match status" value="3"/>
</dbReference>
<dbReference type="InterPro" id="IPR053826">
    <property type="entry name" value="WDR75"/>
</dbReference>
<feature type="compositionally biased region" description="Basic and acidic residues" evidence="10">
    <location>
        <begin position="790"/>
        <end position="801"/>
    </location>
</feature>
<feature type="repeat" description="WD" evidence="8">
    <location>
        <begin position="45"/>
        <end position="87"/>
    </location>
</feature>
<keyword evidence="13" id="KW-1185">Reference proteome</keyword>
<evidence type="ECO:0000259" key="11">
    <source>
        <dbReference type="Pfam" id="PF23769"/>
    </source>
</evidence>
<dbReference type="SMART" id="SM00320">
    <property type="entry name" value="WD40"/>
    <property type="match status" value="7"/>
</dbReference>
<evidence type="ECO:0000313" key="12">
    <source>
        <dbReference type="EMBL" id="ORZ07241.1"/>
    </source>
</evidence>
<feature type="repeat" description="WD" evidence="8">
    <location>
        <begin position="455"/>
        <end position="500"/>
    </location>
</feature>
<dbReference type="AlphaFoldDB" id="A0A1Y2GCT4"/>
<accession>A0A1Y2GCT4</accession>
<feature type="compositionally biased region" description="Acidic residues" evidence="10">
    <location>
        <begin position="821"/>
        <end position="830"/>
    </location>
</feature>
<keyword evidence="9" id="KW-0175">Coiled coil</keyword>
<keyword evidence="3" id="KW-0698">rRNA processing</keyword>
<dbReference type="InterPro" id="IPR011047">
    <property type="entry name" value="Quinoprotein_ADH-like_sf"/>
</dbReference>
<dbReference type="InParanoid" id="A0A1Y2GCT4"/>
<dbReference type="PANTHER" id="PTHR44215">
    <property type="entry name" value="WD REPEAT-CONTAINING PROTEIN 75"/>
    <property type="match status" value="1"/>
</dbReference>
<dbReference type="PROSITE" id="PS00678">
    <property type="entry name" value="WD_REPEATS_1"/>
    <property type="match status" value="1"/>
</dbReference>
<dbReference type="Proteomes" id="UP000193648">
    <property type="component" value="Unassembled WGS sequence"/>
</dbReference>
<evidence type="ECO:0000256" key="4">
    <source>
        <dbReference type="ARBA" id="ARBA00022574"/>
    </source>
</evidence>
<keyword evidence="6" id="KW-0804">Transcription</keyword>
<dbReference type="Pfam" id="PF23869">
    <property type="entry name" value="Beta-prop_WDR75_1st"/>
    <property type="match status" value="1"/>
</dbReference>
<feature type="region of interest" description="Disordered" evidence="10">
    <location>
        <begin position="790"/>
        <end position="836"/>
    </location>
</feature>
<dbReference type="GO" id="GO:0003723">
    <property type="term" value="F:RNA binding"/>
    <property type="evidence" value="ECO:0007669"/>
    <property type="project" value="InterPro"/>
</dbReference>
<evidence type="ECO:0000256" key="7">
    <source>
        <dbReference type="ARBA" id="ARBA00023242"/>
    </source>
</evidence>
<dbReference type="SUPFAM" id="SSF50998">
    <property type="entry name" value="Quinoprotein alcohol dehydrogenase-like"/>
    <property type="match status" value="2"/>
</dbReference>
<feature type="coiled-coil region" evidence="9">
    <location>
        <begin position="688"/>
        <end position="715"/>
    </location>
</feature>
<feature type="domain" description="WD repeat-containing protein 75 second beta-propeller" evidence="11">
    <location>
        <begin position="352"/>
        <end position="659"/>
    </location>
</feature>
<feature type="repeat" description="WD" evidence="8">
    <location>
        <begin position="250"/>
        <end position="286"/>
    </location>
</feature>
<reference evidence="12 13" key="1">
    <citation type="submission" date="2016-07" db="EMBL/GenBank/DDBJ databases">
        <title>Pervasive Adenine N6-methylation of Active Genes in Fungi.</title>
        <authorList>
            <consortium name="DOE Joint Genome Institute"/>
            <person name="Mondo S.J."/>
            <person name="Dannebaum R.O."/>
            <person name="Kuo R.C."/>
            <person name="Labutti K."/>
            <person name="Haridas S."/>
            <person name="Kuo A."/>
            <person name="Salamov A."/>
            <person name="Ahrendt S.R."/>
            <person name="Lipzen A."/>
            <person name="Sullivan W."/>
            <person name="Andreopoulos W.B."/>
            <person name="Clum A."/>
            <person name="Lindquist E."/>
            <person name="Daum C."/>
            <person name="Ramamoorthy G.K."/>
            <person name="Gryganskyi A."/>
            <person name="Culley D."/>
            <person name="Magnuson J.K."/>
            <person name="James T.Y."/>
            <person name="O'Malley M.A."/>
            <person name="Stajich J.E."/>
            <person name="Spatafora J.W."/>
            <person name="Visel A."/>
            <person name="Grigoriev I.V."/>
        </authorList>
    </citation>
    <scope>NUCLEOTIDE SEQUENCE [LARGE SCALE GENOMIC DNA]</scope>
    <source>
        <strain evidence="12 13">NRRL 3116</strain>
    </source>
</reference>
<feature type="compositionally biased region" description="Basic and acidic residues" evidence="10">
    <location>
        <begin position="729"/>
        <end position="742"/>
    </location>
</feature>
<dbReference type="GO" id="GO:2000234">
    <property type="term" value="P:positive regulation of rRNA processing"/>
    <property type="evidence" value="ECO:0007669"/>
    <property type="project" value="TreeGrafter"/>
</dbReference>
<sequence>MRLSDYPVVFTSDSNYFFSCNARSIRILSVETGQVVRILSSSVEEGGHKDTVTCVMLNLKNPLQLYSASLDGTIKLWDFNDAVLLQTFDTTVPITHMVISGSNPNHVYLTTTKTSKKQQQFQARKTGELRVKQNSVLLRFSLKNTRKRLTRLLKTRSCSGLAISSDGEHLVLSARNKLHVIHIGAGNGIEEGGLTENDESRFRCYVTPEKITCLAFHPTEGCIATGDERGRITLWYCFGKNIDRPVTTTMHWHAHQVAALAFTSDGNYLLSGGEESVLVIWQLQTGFKQFLPRLGSEIKHITVSPDQSLYAIGQQDNSVNVIRSIDLKIKIAIQGLKYSHVNHLHNPLSTGLVIEPRNGHVVLNGLPGTLQFYDPIKEQHIMELEVTPRNKVSRTDEKEIIPPRVMHCAFSNDKSARWMATVDGRDDQETTPELYLKFWEYDSDARTYILNTRVDTPHSKEITSCVFNPREGDHAPMVVTTSLDGTFKVWELTHQGESRRGIEAERAWSCRSTGFYRDMVPYCSGFSSDGSLLAIAYGQIITLWNPYLNTLQGVLTQPPETRPIKHLVFIKNSPFLIAATKDHLYSWNLLTCSVWWNYQINVEALKASSTTPHFMITCPEHKEESSQHTIIVFKPTSPKPVYMETISKKVRAVTFMPDPTSPSKKAQNDVVEPILIMNYDFDLEVLGGRTAEDLKAEAEEAAEKARAAALEVEKQKSLVTDIFGSSVKAESKKEKKEKKENAIRNTGSKKNMVRNPLFDAPSHVMAPVSSLFEAFMAQLLTQNMTGKEEVKAKKKQQKQEQEEQEDEEQANGEVAAVSGDMDMDGEEDNIATETELPSSLVNFFSSRLTV</sequence>
<organism evidence="12 13">
    <name type="scientific">Lobosporangium transversale</name>
    <dbReference type="NCBI Taxonomy" id="64571"/>
    <lineage>
        <taxon>Eukaryota</taxon>
        <taxon>Fungi</taxon>
        <taxon>Fungi incertae sedis</taxon>
        <taxon>Mucoromycota</taxon>
        <taxon>Mortierellomycotina</taxon>
        <taxon>Mortierellomycetes</taxon>
        <taxon>Mortierellales</taxon>
        <taxon>Mortierellaceae</taxon>
        <taxon>Lobosporangium</taxon>
    </lineage>
</organism>
<name>A0A1Y2GCT4_9FUNG</name>
<dbReference type="GO" id="GO:0045943">
    <property type="term" value="P:positive regulation of transcription by RNA polymerase I"/>
    <property type="evidence" value="ECO:0007669"/>
    <property type="project" value="InterPro"/>
</dbReference>
<dbReference type="Pfam" id="PF23769">
    <property type="entry name" value="Beta-prop_WDR75_2nd"/>
    <property type="match status" value="1"/>
</dbReference>
<proteinExistence type="predicted"/>
<dbReference type="InterPro" id="IPR015943">
    <property type="entry name" value="WD40/YVTN_repeat-like_dom_sf"/>
</dbReference>
<gene>
    <name evidence="12" type="ORF">BCR41DRAFT_373671</name>
</gene>
<protein>
    <submittedName>
        <fullName evidence="12">Quinon protein alcohol dehydrogenase-like superfamily</fullName>
    </submittedName>
</protein>
<dbReference type="GO" id="GO:0006364">
    <property type="term" value="P:rRNA processing"/>
    <property type="evidence" value="ECO:0007669"/>
    <property type="project" value="UniProtKB-KW"/>
</dbReference>
<evidence type="ECO:0000256" key="9">
    <source>
        <dbReference type="SAM" id="Coils"/>
    </source>
</evidence>
<evidence type="ECO:0000256" key="5">
    <source>
        <dbReference type="ARBA" id="ARBA00022737"/>
    </source>
</evidence>
<dbReference type="FunCoup" id="A0A1Y2GCT4">
    <property type="interactions" value="617"/>
</dbReference>
<keyword evidence="7" id="KW-0539">Nucleus</keyword>
<keyword evidence="2" id="KW-0690">Ribosome biogenesis</keyword>
<dbReference type="InterPro" id="IPR057644">
    <property type="entry name" value="Beta-prop_WDR75_2nd"/>
</dbReference>
<keyword evidence="4 8" id="KW-0853">WD repeat</keyword>
<feature type="region of interest" description="Disordered" evidence="10">
    <location>
        <begin position="729"/>
        <end position="754"/>
    </location>
</feature>
<dbReference type="PANTHER" id="PTHR44215:SF1">
    <property type="entry name" value="WD REPEAT-CONTAINING PROTEIN 75"/>
    <property type="match status" value="1"/>
</dbReference>
<evidence type="ECO:0000256" key="6">
    <source>
        <dbReference type="ARBA" id="ARBA00023163"/>
    </source>
</evidence>
<evidence type="ECO:0000313" key="13">
    <source>
        <dbReference type="Proteomes" id="UP000193648"/>
    </source>
</evidence>
<evidence type="ECO:0000256" key="1">
    <source>
        <dbReference type="ARBA" id="ARBA00004604"/>
    </source>
</evidence>
<dbReference type="InterPro" id="IPR019775">
    <property type="entry name" value="WD40_repeat_CS"/>
</dbReference>
<evidence type="ECO:0000256" key="3">
    <source>
        <dbReference type="ARBA" id="ARBA00022552"/>
    </source>
</evidence>
<comment type="subcellular location">
    <subcellularLocation>
        <location evidence="1">Nucleus</location>
        <location evidence="1">Nucleolus</location>
    </subcellularLocation>
</comment>
<dbReference type="OrthoDB" id="4096at2759"/>
<dbReference type="Gene3D" id="2.130.10.10">
    <property type="entry name" value="YVTN repeat-like/Quinoprotein amine dehydrogenase"/>
    <property type="match status" value="3"/>
</dbReference>
<dbReference type="EMBL" id="MCFF01000042">
    <property type="protein sequence ID" value="ORZ07241.1"/>
    <property type="molecule type" value="Genomic_DNA"/>
</dbReference>
<dbReference type="PROSITE" id="PS50294">
    <property type="entry name" value="WD_REPEATS_REGION"/>
    <property type="match status" value="2"/>
</dbReference>
<evidence type="ECO:0000256" key="2">
    <source>
        <dbReference type="ARBA" id="ARBA00022517"/>
    </source>
</evidence>
<dbReference type="InterPro" id="IPR001680">
    <property type="entry name" value="WD40_rpt"/>
</dbReference>
<comment type="caution">
    <text evidence="12">The sequence shown here is derived from an EMBL/GenBank/DDBJ whole genome shotgun (WGS) entry which is preliminary data.</text>
</comment>
<evidence type="ECO:0000256" key="10">
    <source>
        <dbReference type="SAM" id="MobiDB-lite"/>
    </source>
</evidence>
<evidence type="ECO:0000256" key="8">
    <source>
        <dbReference type="PROSITE-ProRule" id="PRU00221"/>
    </source>
</evidence>
<dbReference type="GeneID" id="33568648"/>
<keyword evidence="5" id="KW-0677">Repeat</keyword>
<dbReference type="GO" id="GO:0032040">
    <property type="term" value="C:small-subunit processome"/>
    <property type="evidence" value="ECO:0007669"/>
    <property type="project" value="InterPro"/>
</dbReference>